<protein>
    <submittedName>
        <fullName evidence="1">Alveolin domain containing intermediate filament IMC13</fullName>
    </submittedName>
</protein>
<proteinExistence type="predicted"/>
<keyword evidence="2" id="KW-1185">Reference proteome</keyword>
<dbReference type="Pfam" id="PF12314">
    <property type="entry name" value="IMCp"/>
    <property type="match status" value="1"/>
</dbReference>
<evidence type="ECO:0000313" key="1">
    <source>
        <dbReference type="EMBL" id="KAF8820819.1"/>
    </source>
</evidence>
<gene>
    <name evidence="1" type="primary">ALV8</name>
    <name evidence="1" type="ORF">IE077_000407</name>
</gene>
<organism evidence="1 2">
    <name type="scientific">Cardiosporidium cionae</name>
    <dbReference type="NCBI Taxonomy" id="476202"/>
    <lineage>
        <taxon>Eukaryota</taxon>
        <taxon>Sar</taxon>
        <taxon>Alveolata</taxon>
        <taxon>Apicomplexa</taxon>
        <taxon>Aconoidasida</taxon>
        <taxon>Nephromycida</taxon>
        <taxon>Cardiosporidium</taxon>
    </lineage>
</organism>
<dbReference type="InterPro" id="IPR022086">
    <property type="entry name" value="IMCp"/>
</dbReference>
<accession>A0ABQ7JA24</accession>
<comment type="caution">
    <text evidence="1">The sequence shown here is derived from an EMBL/GenBank/DDBJ whole genome shotgun (WGS) entry which is preliminary data.</text>
</comment>
<dbReference type="EMBL" id="JADAQX010000294">
    <property type="protein sequence ID" value="KAF8820819.1"/>
    <property type="molecule type" value="Genomic_DNA"/>
</dbReference>
<sequence>MEEKNPGFLGSCAPCDPLTCSPCCGKERYTVKLQGDQPVVQVPVYQEILRRDKYVEVPQVSLHDSLVPKVYTQETIHDVPKLDVNYREKAVEVESNRFIDKTVSVPIHMGYAPKFVPTWDIREVPRPVAKYEGEQKVIEVAVPQVKYVDKIVEKEVVVEVKEKIVPKITEVEKPVEVVKYQWKEQFEDVPVYKYIPKFDVELECPPPLILPYAETKVVRDPPLQQEINCYNSYLSRNNYCCYPCDDAASRMENAGSYAGHQPLTQEMASYMDASQFEIPEGVPIYPMTSPKNDPSLYADFSNKESSLPQASEASKKKGWFFWPFCKEEPSECCKLVPENSAYPEGMPSDFKQYFQEALDKQNAERIKHIQSSQGKSDANDLEPTVEYKGSLKKDSVFGGNLDSISFKLHAVEIHQFITLPNLEVPQFIQTLPDIDVSTRRSEIESFFGPVPAGWADPGVTGMPAPMMSDIIQGNFKSEPSMNIPNKDFISETAEIDSRIEENEEIPQVLAEARG</sequence>
<dbReference type="Proteomes" id="UP000823046">
    <property type="component" value="Unassembled WGS sequence"/>
</dbReference>
<name>A0ABQ7JA24_9APIC</name>
<reference evidence="1 2" key="1">
    <citation type="journal article" date="2020" name="bioRxiv">
        <title>Metabolic contributions of an alphaproteobacterial endosymbiont in the apicomplexan Cardiosporidium cionae.</title>
        <authorList>
            <person name="Hunter E.S."/>
            <person name="Paight C.J."/>
            <person name="Lane C.E."/>
        </authorList>
    </citation>
    <scope>NUCLEOTIDE SEQUENCE [LARGE SCALE GENOMIC DNA]</scope>
    <source>
        <strain evidence="1">ESH_2018</strain>
    </source>
</reference>
<evidence type="ECO:0000313" key="2">
    <source>
        <dbReference type="Proteomes" id="UP000823046"/>
    </source>
</evidence>